<comment type="caution">
    <text evidence="2">The sequence shown here is derived from an EMBL/GenBank/DDBJ whole genome shotgun (WGS) entry which is preliminary data.</text>
</comment>
<reference evidence="2 3" key="1">
    <citation type="submission" date="2018-12" db="EMBL/GenBank/DDBJ databases">
        <title>Marinifilum JC070 sp. nov., a marine bacterium isolated from Yongle Blue Hole in the South China Sea.</title>
        <authorList>
            <person name="Fu T."/>
        </authorList>
    </citation>
    <scope>NUCLEOTIDE SEQUENCE [LARGE SCALE GENOMIC DNA]</scope>
    <source>
        <strain evidence="2 3">JC070</strain>
    </source>
</reference>
<dbReference type="SMART" id="SM00460">
    <property type="entry name" value="TGc"/>
    <property type="match status" value="1"/>
</dbReference>
<accession>A0ABX1WYC4</accession>
<evidence type="ECO:0000313" key="3">
    <source>
        <dbReference type="Proteomes" id="UP000732105"/>
    </source>
</evidence>
<dbReference type="RefSeq" id="WP_171596187.1">
    <property type="nucleotide sequence ID" value="NZ_RZNH01000024.1"/>
</dbReference>
<keyword evidence="3" id="KW-1185">Reference proteome</keyword>
<dbReference type="InterPro" id="IPR038765">
    <property type="entry name" value="Papain-like_cys_pep_sf"/>
</dbReference>
<dbReference type="PANTHER" id="PTHR46333:SF2">
    <property type="entry name" value="CYTOKINESIS PROTEIN 3"/>
    <property type="match status" value="1"/>
</dbReference>
<dbReference type="PANTHER" id="PTHR46333">
    <property type="entry name" value="CYTOKINESIS PROTEIN 3"/>
    <property type="match status" value="1"/>
</dbReference>
<organism evidence="2 3">
    <name type="scientific">Marinifilum caeruleilacunae</name>
    <dbReference type="NCBI Taxonomy" id="2499076"/>
    <lineage>
        <taxon>Bacteria</taxon>
        <taxon>Pseudomonadati</taxon>
        <taxon>Bacteroidota</taxon>
        <taxon>Bacteroidia</taxon>
        <taxon>Marinilabiliales</taxon>
        <taxon>Marinifilaceae</taxon>
    </lineage>
</organism>
<proteinExistence type="predicted"/>
<dbReference type="EMBL" id="RZNH01000024">
    <property type="protein sequence ID" value="NOU60916.1"/>
    <property type="molecule type" value="Genomic_DNA"/>
</dbReference>
<protein>
    <recommendedName>
        <fullName evidence="1">Transglutaminase-like domain-containing protein</fullName>
    </recommendedName>
</protein>
<dbReference type="Pfam" id="PF01841">
    <property type="entry name" value="Transglut_core"/>
    <property type="match status" value="1"/>
</dbReference>
<dbReference type="SUPFAM" id="SSF54001">
    <property type="entry name" value="Cysteine proteinases"/>
    <property type="match status" value="1"/>
</dbReference>
<dbReference type="InterPro" id="IPR002931">
    <property type="entry name" value="Transglutaminase-like"/>
</dbReference>
<evidence type="ECO:0000259" key="1">
    <source>
        <dbReference type="SMART" id="SM00460"/>
    </source>
</evidence>
<gene>
    <name evidence="2" type="ORF">ELS83_13915</name>
</gene>
<feature type="domain" description="Transglutaminase-like" evidence="1">
    <location>
        <begin position="108"/>
        <end position="175"/>
    </location>
</feature>
<dbReference type="Gene3D" id="3.10.620.30">
    <property type="match status" value="1"/>
</dbReference>
<dbReference type="Proteomes" id="UP000732105">
    <property type="component" value="Unassembled WGS sequence"/>
</dbReference>
<sequence length="325" mass="37616">MRFFKYILTLTLFLALTKGYGQDLDKVDRMLSNYPANPSSTEELANRIKNDFSNDLERVRAIYKWIALHVAYDTKALGKPQRVRFSYRTLAELEAKKKQFRKDLALQTLKKRKALCEGYSTLFQNLCQQMNIECEIVPGIARRLISEIDRQNLPSNHAWNAVKINGKWLLVDVTWAAGWVDYSKMKFHQEFSSAYFASDPNEFAMKHLPDDQKWLLTDNINSKAEFASQPIPYKYFLGKNIKLLSPQKGTINMLKSTGVQFNLQNVPADTEIAYHFKREKYGQKVKSFTKADTLSFKIYSELKGKDELVIYFNGEPALGYKVIVK</sequence>
<evidence type="ECO:0000313" key="2">
    <source>
        <dbReference type="EMBL" id="NOU60916.1"/>
    </source>
</evidence>
<name>A0ABX1WYC4_9BACT</name>
<dbReference type="InterPro" id="IPR052557">
    <property type="entry name" value="CAP/Cytokinesis_protein"/>
</dbReference>